<sequence length="119" mass="12370">MTTPEEFADLLDDTMQALAFDAIPSDAAPATDVLTRWTDVLGEGINTGELTQSLTALRATIAEPNASPADLEPLLNDLASQVTTFSANVGSEGDMVTRLQALATALQDLAGKLHAASQA</sequence>
<dbReference type="EMBL" id="CP051677">
    <property type="protein sequence ID" value="QJD78631.1"/>
    <property type="molecule type" value="Genomic_DNA"/>
</dbReference>
<organism evidence="1 2">
    <name type="scientific">Spirosoma rhododendri</name>
    <dbReference type="NCBI Taxonomy" id="2728024"/>
    <lineage>
        <taxon>Bacteria</taxon>
        <taxon>Pseudomonadati</taxon>
        <taxon>Bacteroidota</taxon>
        <taxon>Cytophagia</taxon>
        <taxon>Cytophagales</taxon>
        <taxon>Cytophagaceae</taxon>
        <taxon>Spirosoma</taxon>
    </lineage>
</organism>
<dbReference type="Proteomes" id="UP000501128">
    <property type="component" value="Chromosome"/>
</dbReference>
<name>A0A7L5DMB8_9BACT</name>
<dbReference type="KEGG" id="srho:HH216_09475"/>
<dbReference type="RefSeq" id="WP_169550599.1">
    <property type="nucleotide sequence ID" value="NZ_CP051677.1"/>
</dbReference>
<keyword evidence="2" id="KW-1185">Reference proteome</keyword>
<evidence type="ECO:0000313" key="2">
    <source>
        <dbReference type="Proteomes" id="UP000501128"/>
    </source>
</evidence>
<gene>
    <name evidence="1" type="ORF">HH216_09475</name>
</gene>
<proteinExistence type="predicted"/>
<accession>A0A7L5DMB8</accession>
<dbReference type="AlphaFoldDB" id="A0A7L5DMB8"/>
<evidence type="ECO:0000313" key="1">
    <source>
        <dbReference type="EMBL" id="QJD78631.1"/>
    </source>
</evidence>
<protein>
    <submittedName>
        <fullName evidence="1">Uncharacterized protein</fullName>
    </submittedName>
</protein>
<reference evidence="1 2" key="1">
    <citation type="submission" date="2020-04" db="EMBL/GenBank/DDBJ databases">
        <title>Genome sequencing of novel species.</title>
        <authorList>
            <person name="Heo J."/>
            <person name="Kim S.-J."/>
            <person name="Kim J.-S."/>
            <person name="Hong S.-B."/>
            <person name="Kwon S.-W."/>
        </authorList>
    </citation>
    <scope>NUCLEOTIDE SEQUENCE [LARGE SCALE GENOMIC DNA]</scope>
    <source>
        <strain evidence="1 2">CJU-R4</strain>
    </source>
</reference>